<keyword evidence="3 6" id="KW-1133">Transmembrane helix</keyword>
<keyword evidence="4 6" id="KW-0472">Membrane</keyword>
<dbReference type="NCBIfam" id="TIGR03057">
    <property type="entry name" value="xxxLxxG_by_4"/>
    <property type="match status" value="4"/>
</dbReference>
<feature type="transmembrane region" description="Helical" evidence="6">
    <location>
        <begin position="673"/>
        <end position="697"/>
    </location>
</feature>
<accession>A0A165NU38</accession>
<dbReference type="InterPro" id="IPR023908">
    <property type="entry name" value="xxxLxxG_rpt"/>
</dbReference>
<feature type="transmembrane region" description="Helical" evidence="6">
    <location>
        <begin position="592"/>
        <end position="612"/>
    </location>
</feature>
<dbReference type="RefSeq" id="WP_066238731.1">
    <property type="nucleotide sequence ID" value="NZ_LRFC01000008.1"/>
</dbReference>
<feature type="transmembrane region" description="Helical" evidence="6">
    <location>
        <begin position="555"/>
        <end position="580"/>
    </location>
</feature>
<dbReference type="AlphaFoldDB" id="A0A165NU38"/>
<evidence type="ECO:0000256" key="4">
    <source>
        <dbReference type="ARBA" id="ARBA00023136"/>
    </source>
</evidence>
<evidence type="ECO:0000313" key="8">
    <source>
        <dbReference type="EMBL" id="KZE67675.1"/>
    </source>
</evidence>
<dbReference type="NCBIfam" id="TIGR03062">
    <property type="entry name" value="pip_yhgE_Cterm"/>
    <property type="match status" value="1"/>
</dbReference>
<comment type="subcellular location">
    <subcellularLocation>
        <location evidence="1">Membrane</location>
        <topology evidence="1">Multi-pass membrane protein</topology>
    </subcellularLocation>
</comment>
<dbReference type="Pfam" id="PF12698">
    <property type="entry name" value="ABC2_membrane_3"/>
    <property type="match status" value="2"/>
</dbReference>
<dbReference type="Proteomes" id="UP000076567">
    <property type="component" value="Unassembled WGS sequence"/>
</dbReference>
<name>A0A165NU38_9BACL</name>
<dbReference type="InterPro" id="IPR013525">
    <property type="entry name" value="ABC2_TM"/>
</dbReference>
<feature type="transmembrane region" description="Helical" evidence="6">
    <location>
        <begin position="522"/>
        <end position="543"/>
    </location>
</feature>
<evidence type="ECO:0000256" key="6">
    <source>
        <dbReference type="SAM" id="Phobius"/>
    </source>
</evidence>
<gene>
    <name evidence="8" type="ORF">AWM68_18045</name>
</gene>
<evidence type="ECO:0000256" key="2">
    <source>
        <dbReference type="ARBA" id="ARBA00022692"/>
    </source>
</evidence>
<dbReference type="InterPro" id="IPR017501">
    <property type="entry name" value="Phage_infect_YhgE_C"/>
</dbReference>
<dbReference type="Gene3D" id="3.40.1710.10">
    <property type="entry name" value="abc type-2 transporter like domain"/>
    <property type="match status" value="1"/>
</dbReference>
<dbReference type="InterPro" id="IPR051328">
    <property type="entry name" value="T7SS_ABC-Transporter"/>
</dbReference>
<evidence type="ECO:0000256" key="3">
    <source>
        <dbReference type="ARBA" id="ARBA00022989"/>
    </source>
</evidence>
<evidence type="ECO:0000313" key="9">
    <source>
        <dbReference type="Proteomes" id="UP000076567"/>
    </source>
</evidence>
<feature type="region of interest" description="Disordered" evidence="5">
    <location>
        <begin position="457"/>
        <end position="492"/>
    </location>
</feature>
<dbReference type="PANTHER" id="PTHR43077:SF5">
    <property type="entry name" value="PHAGE INFECTION PROTEIN"/>
    <property type="match status" value="1"/>
</dbReference>
<dbReference type="InterPro" id="IPR017500">
    <property type="entry name" value="Phage_infect_YhgE_N"/>
</dbReference>
<keyword evidence="2 6" id="KW-0812">Transmembrane</keyword>
<evidence type="ECO:0000259" key="7">
    <source>
        <dbReference type="Pfam" id="PF12698"/>
    </source>
</evidence>
<comment type="caution">
    <text evidence="8">The sequence shown here is derived from an EMBL/GenBank/DDBJ whole genome shotgun (WGS) entry which is preliminary data.</text>
</comment>
<dbReference type="OrthoDB" id="9811483at2"/>
<keyword evidence="9" id="KW-1185">Reference proteome</keyword>
<feature type="transmembrane region" description="Helical" evidence="6">
    <location>
        <begin position="619"/>
        <end position="638"/>
    </location>
</feature>
<protein>
    <recommendedName>
        <fullName evidence="7">ABC-2 type transporter transmembrane domain-containing protein</fullName>
    </recommendedName>
</protein>
<feature type="domain" description="ABC-2 type transporter transmembrane" evidence="7">
    <location>
        <begin position="488"/>
        <end position="692"/>
    </location>
</feature>
<feature type="domain" description="ABC-2 type transporter transmembrane" evidence="7">
    <location>
        <begin position="25"/>
        <end position="173"/>
    </location>
</feature>
<feature type="transmembrane region" description="Helical" evidence="6">
    <location>
        <begin position="20"/>
        <end position="43"/>
    </location>
</feature>
<proteinExistence type="predicted"/>
<dbReference type="GO" id="GO:0016020">
    <property type="term" value="C:membrane"/>
    <property type="evidence" value="ECO:0007669"/>
    <property type="project" value="UniProtKB-SubCell"/>
</dbReference>
<dbReference type="EMBL" id="LRFC01000008">
    <property type="protein sequence ID" value="KZE67675.1"/>
    <property type="molecule type" value="Genomic_DNA"/>
</dbReference>
<reference evidence="9" key="1">
    <citation type="submission" date="2016-01" db="EMBL/GenBank/DDBJ databases">
        <title>Draft genome of Chromobacterium sp. F49.</title>
        <authorList>
            <person name="Hong K.W."/>
        </authorList>
    </citation>
    <scope>NUCLEOTIDE SEQUENCE [LARGE SCALE GENOMIC DNA]</scope>
    <source>
        <strain evidence="9">P7IIIA</strain>
    </source>
</reference>
<dbReference type="NCBIfam" id="TIGR03061">
    <property type="entry name" value="pip_yhgE_Nterm"/>
    <property type="match status" value="1"/>
</dbReference>
<dbReference type="GO" id="GO:0140359">
    <property type="term" value="F:ABC-type transporter activity"/>
    <property type="evidence" value="ECO:0007669"/>
    <property type="project" value="InterPro"/>
</dbReference>
<dbReference type="PANTHER" id="PTHR43077">
    <property type="entry name" value="TRANSPORT PERMEASE YVFS-RELATED"/>
    <property type="match status" value="1"/>
</dbReference>
<organism evidence="8 9">
    <name type="scientific">Fictibacillus phosphorivorans</name>
    <dbReference type="NCBI Taxonomy" id="1221500"/>
    <lineage>
        <taxon>Bacteria</taxon>
        <taxon>Bacillati</taxon>
        <taxon>Bacillota</taxon>
        <taxon>Bacilli</taxon>
        <taxon>Bacillales</taxon>
        <taxon>Fictibacillaceae</taxon>
        <taxon>Fictibacillus</taxon>
    </lineage>
</organism>
<sequence length="711" mass="75912">MNIGKLLSIEFAKLAANKGILLSVIAALLVPVVYGGILLSATWGPYDHLSNLPVAVVNNDKGAIAGNQAIHVGDDLVANMKKGKDLGWKFVNSTEAMKGLQRNDYYMAIIIPEDFSERVTTVLDPHPKKLELEYIQNEGLNFLASKVTETATQRMREKLADTITQKYVTNMFASLGEVSEGFGKAADGSSQISNGTDQLHKGTNELAASVTSKQSDITKLANGTKELKSGTGLLLQSLNGKSNDIHKLAQGSEQLHGGLVTLSNGSSQLLDGLEKAEAGSEELKTGVAERLVPGSRKVADGTGRLKDGSAKLAAGAERLVAGLEEYKKANPTVNIGPYYQQILDGANEISSGLNNLSTKSVALKEGAVSVADGIANNLAPGTVNLNNGLNQLVAGQTKLHQGAGKLEAGAKQIADGNAAVDKGWNELISGVTRLDSGAAKISDGNSKVDEGWRKLSQGTSKLNDGAGKLNEGSKKLTSGLKSGAEKTGNLNTENDNINMFSSPVKLKSQKVNEYEHYRDSTAPYVITLGLFVGILIMSLFINFKKPDTISSFSWFFVKFIHLATFAIVQSILLLILVLFILKVNVSNQGGLILFALIVSITFSSIVLFLAALGGNVGRFIALGLVIMQLSITGANLPIEMLPENLRNISEFLPFTYSIAGFKSVISLNDFGAAVYNITILLTFFIIFTVLAFVVFTIKKDRVQEVNREVTA</sequence>
<evidence type="ECO:0000256" key="5">
    <source>
        <dbReference type="SAM" id="MobiDB-lite"/>
    </source>
</evidence>
<evidence type="ECO:0000256" key="1">
    <source>
        <dbReference type="ARBA" id="ARBA00004141"/>
    </source>
</evidence>